<evidence type="ECO:0000313" key="1">
    <source>
        <dbReference type="EMBL" id="MED6279080.1"/>
    </source>
</evidence>
<reference evidence="1 2" key="1">
    <citation type="submission" date="2021-06" db="EMBL/GenBank/DDBJ databases">
        <authorList>
            <person name="Palmer J.M."/>
        </authorList>
    </citation>
    <scope>NUCLEOTIDE SEQUENCE [LARGE SCALE GENOMIC DNA]</scope>
    <source>
        <strain evidence="1 2">CL_MEX2019</strain>
        <tissue evidence="1">Muscle</tissue>
    </source>
</reference>
<name>A0ABU7DWU6_9TELE</name>
<keyword evidence="2" id="KW-1185">Reference proteome</keyword>
<dbReference type="Proteomes" id="UP001352852">
    <property type="component" value="Unassembled WGS sequence"/>
</dbReference>
<sequence length="109" mass="12393">MQSAVCIQPCRGYSMHVEQDALCRLEQNLTFWPTCKSLCGLKNILHITLNKYPHQQFMLWAYRCLAITGTLVRANGKKDGAKYRASWKETFIGAEKDLTGVEDYLPAGH</sequence>
<protein>
    <submittedName>
        <fullName evidence="1">Uncharacterized protein</fullName>
    </submittedName>
</protein>
<gene>
    <name evidence="1" type="ORF">CHARACLAT_030887</name>
</gene>
<accession>A0ABU7DWU6</accession>
<proteinExistence type="predicted"/>
<organism evidence="1 2">
    <name type="scientific">Characodon lateralis</name>
    <dbReference type="NCBI Taxonomy" id="208331"/>
    <lineage>
        <taxon>Eukaryota</taxon>
        <taxon>Metazoa</taxon>
        <taxon>Chordata</taxon>
        <taxon>Craniata</taxon>
        <taxon>Vertebrata</taxon>
        <taxon>Euteleostomi</taxon>
        <taxon>Actinopterygii</taxon>
        <taxon>Neopterygii</taxon>
        <taxon>Teleostei</taxon>
        <taxon>Neoteleostei</taxon>
        <taxon>Acanthomorphata</taxon>
        <taxon>Ovalentaria</taxon>
        <taxon>Atherinomorphae</taxon>
        <taxon>Cyprinodontiformes</taxon>
        <taxon>Goodeidae</taxon>
        <taxon>Characodon</taxon>
    </lineage>
</organism>
<dbReference type="EMBL" id="JAHUTJ010037570">
    <property type="protein sequence ID" value="MED6279080.1"/>
    <property type="molecule type" value="Genomic_DNA"/>
</dbReference>
<evidence type="ECO:0000313" key="2">
    <source>
        <dbReference type="Proteomes" id="UP001352852"/>
    </source>
</evidence>
<comment type="caution">
    <text evidence="1">The sequence shown here is derived from an EMBL/GenBank/DDBJ whole genome shotgun (WGS) entry which is preliminary data.</text>
</comment>